<name>A0A438FHG7_VITVI</name>
<sequence length="128" mass="14394">MLKGVLCFTDAEAPSMRMFDFFPFTKRVFVNMGGDPPTFVKARLPFGTSQVCRVLHSASTGMDDPQDCRSGNPFFVVADIRYMMHTREQLSKRLEVAEAMRAFISHHLGDIEETRSQLESVEANLATA</sequence>
<gene>
    <name evidence="1" type="ORF">CK203_110186</name>
</gene>
<dbReference type="Proteomes" id="UP000288805">
    <property type="component" value="Unassembled WGS sequence"/>
</dbReference>
<evidence type="ECO:0000313" key="1">
    <source>
        <dbReference type="EMBL" id="RVW59434.1"/>
    </source>
</evidence>
<dbReference type="EMBL" id="QGNW01000892">
    <property type="protein sequence ID" value="RVW59434.1"/>
    <property type="molecule type" value="Genomic_DNA"/>
</dbReference>
<dbReference type="AlphaFoldDB" id="A0A438FHG7"/>
<reference evidence="1 2" key="1">
    <citation type="journal article" date="2018" name="PLoS Genet.">
        <title>Population sequencing reveals clonal diversity and ancestral inbreeding in the grapevine cultivar Chardonnay.</title>
        <authorList>
            <person name="Roach M.J."/>
            <person name="Johnson D.L."/>
            <person name="Bohlmann J."/>
            <person name="van Vuuren H.J."/>
            <person name="Jones S.J."/>
            <person name="Pretorius I.S."/>
            <person name="Schmidt S.A."/>
            <person name="Borneman A.R."/>
        </authorList>
    </citation>
    <scope>NUCLEOTIDE SEQUENCE [LARGE SCALE GENOMIC DNA]</scope>
    <source>
        <strain evidence="2">cv. Chardonnay</strain>
        <tissue evidence="1">Leaf</tissue>
    </source>
</reference>
<protein>
    <submittedName>
        <fullName evidence="1">Uncharacterized protein</fullName>
    </submittedName>
</protein>
<comment type="caution">
    <text evidence="1">The sequence shown here is derived from an EMBL/GenBank/DDBJ whole genome shotgun (WGS) entry which is preliminary data.</text>
</comment>
<proteinExistence type="predicted"/>
<organism evidence="1 2">
    <name type="scientific">Vitis vinifera</name>
    <name type="common">Grape</name>
    <dbReference type="NCBI Taxonomy" id="29760"/>
    <lineage>
        <taxon>Eukaryota</taxon>
        <taxon>Viridiplantae</taxon>
        <taxon>Streptophyta</taxon>
        <taxon>Embryophyta</taxon>
        <taxon>Tracheophyta</taxon>
        <taxon>Spermatophyta</taxon>
        <taxon>Magnoliopsida</taxon>
        <taxon>eudicotyledons</taxon>
        <taxon>Gunneridae</taxon>
        <taxon>Pentapetalae</taxon>
        <taxon>rosids</taxon>
        <taxon>Vitales</taxon>
        <taxon>Vitaceae</taxon>
        <taxon>Viteae</taxon>
        <taxon>Vitis</taxon>
    </lineage>
</organism>
<evidence type="ECO:0000313" key="2">
    <source>
        <dbReference type="Proteomes" id="UP000288805"/>
    </source>
</evidence>
<accession>A0A438FHG7</accession>